<evidence type="ECO:0000313" key="2">
    <source>
        <dbReference type="EMBL" id="MBW46781.1"/>
    </source>
</evidence>
<accession>A0A2M4B149</accession>
<reference evidence="2" key="1">
    <citation type="submission" date="2018-01" db="EMBL/GenBank/DDBJ databases">
        <title>An insight into the sialome of Amazonian anophelines.</title>
        <authorList>
            <person name="Ribeiro J.M."/>
            <person name="Scarpassa V."/>
            <person name="Calvo E."/>
        </authorList>
    </citation>
    <scope>NUCLEOTIDE SEQUENCE</scope>
    <source>
        <tissue evidence="2">Salivary glands</tissue>
    </source>
</reference>
<evidence type="ECO:0000256" key="1">
    <source>
        <dbReference type="SAM" id="SignalP"/>
    </source>
</evidence>
<proteinExistence type="predicted"/>
<feature type="signal peptide" evidence="1">
    <location>
        <begin position="1"/>
        <end position="19"/>
    </location>
</feature>
<name>A0A2M4B149_9DIPT</name>
<sequence length="100" mass="11014">MKILQISIVVLFPLLVARGVNLSQTCHCTAQAQQVRTQIYDLIAQILNIGTLLHGFPIQALLDVIQYTARGLSGANRLDTKRIPIMHLGAPFSHSLLDIL</sequence>
<keyword evidence="1" id="KW-0732">Signal</keyword>
<feature type="chain" id="PRO_5014792085" evidence="1">
    <location>
        <begin position="20"/>
        <end position="100"/>
    </location>
</feature>
<organism evidence="2">
    <name type="scientific">Anopheles triannulatus</name>
    <dbReference type="NCBI Taxonomy" id="58253"/>
    <lineage>
        <taxon>Eukaryota</taxon>
        <taxon>Metazoa</taxon>
        <taxon>Ecdysozoa</taxon>
        <taxon>Arthropoda</taxon>
        <taxon>Hexapoda</taxon>
        <taxon>Insecta</taxon>
        <taxon>Pterygota</taxon>
        <taxon>Neoptera</taxon>
        <taxon>Endopterygota</taxon>
        <taxon>Diptera</taxon>
        <taxon>Nematocera</taxon>
        <taxon>Culicoidea</taxon>
        <taxon>Culicidae</taxon>
        <taxon>Anophelinae</taxon>
        <taxon>Anopheles</taxon>
    </lineage>
</organism>
<protein>
    <submittedName>
        <fullName evidence="2">Putative secreted protein</fullName>
    </submittedName>
</protein>
<dbReference type="AlphaFoldDB" id="A0A2M4B149"/>
<dbReference type="EMBL" id="GGFK01013460">
    <property type="protein sequence ID" value="MBW46781.1"/>
    <property type="molecule type" value="Transcribed_RNA"/>
</dbReference>